<sequence length="596" mass="66233">MLRVLKEVKLRDWITILVSIGFITLQVWLELTIPDYMNNIIKEINKGQGNGSIGSIWQNGGLMLALTLASLLASVVTGYIAARVAANVSMNIRGAVFNKVESFSMDEISKFSTPSLITRTTNDVTQVQMLFTMGLQVFFKAPITAIWAISKIYGKNYASLTILVGSIIAFLIVFVLVIVLAVLPKFKKVQALTDNLNNVTRENLTGLRVVRAYNAEDYEEEKFNQANDKLMKNYLFTNTFLSFINPVLIVAINFLSLGIYYLGAHIINGMPGETIGDFVGRGNTLADIMVFMSYAMQVVMSFLMLVMILFILPRAIVSSKRIKEILDTDNKIKDGGLTALDGKDLGTVEFRNVSFKYPDAEEYVLENINFKANRGDTIAFIGSTGSGKSTLINLIPRFYDITEGEVLVNGNDVRDYKVNELRNMLGYVPQKGVLFSGSVKENINFGENGFIGNVDEQLDKALEIAQAKSFVDKMDDKVDSHIAQGGKNVSGGQKQRLSIARAVYKNPLIYIFDDSFSALDYKTDKILRKELSLKTDHATSLIVAQRIGTIKNANQIIVLEEGKVVGQGTHNELMKTCEVYQEIAYSQLSKEELSND</sequence>
<dbReference type="Gene3D" id="1.20.1560.10">
    <property type="entry name" value="ABC transporter type 1, transmembrane domain"/>
    <property type="match status" value="1"/>
</dbReference>
<evidence type="ECO:0000256" key="8">
    <source>
        <dbReference type="ARBA" id="ARBA00022989"/>
    </source>
</evidence>
<dbReference type="InterPro" id="IPR011527">
    <property type="entry name" value="ABC1_TM_dom"/>
</dbReference>
<evidence type="ECO:0000256" key="10">
    <source>
        <dbReference type="SAM" id="Phobius"/>
    </source>
</evidence>
<dbReference type="InterPro" id="IPR027417">
    <property type="entry name" value="P-loop_NTPase"/>
</dbReference>
<feature type="domain" description="ABC transporter" evidence="11">
    <location>
        <begin position="348"/>
        <end position="586"/>
    </location>
</feature>
<evidence type="ECO:0000256" key="1">
    <source>
        <dbReference type="ARBA" id="ARBA00004651"/>
    </source>
</evidence>
<protein>
    <submittedName>
        <fullName evidence="13">ABC transporter, ATP-binding protein</fullName>
    </submittedName>
</protein>
<evidence type="ECO:0000259" key="12">
    <source>
        <dbReference type="PROSITE" id="PS50929"/>
    </source>
</evidence>
<gene>
    <name evidence="13" type="ORF">BN85404120</name>
</gene>
<evidence type="ECO:0000256" key="5">
    <source>
        <dbReference type="ARBA" id="ARBA00022692"/>
    </source>
</evidence>
<dbReference type="Gene3D" id="3.40.50.300">
    <property type="entry name" value="P-loop containing nucleotide triphosphate hydrolases"/>
    <property type="match status" value="1"/>
</dbReference>
<dbReference type="PANTHER" id="PTHR43394">
    <property type="entry name" value="ATP-DEPENDENT PERMEASE MDL1, MITOCHONDRIAL"/>
    <property type="match status" value="1"/>
</dbReference>
<evidence type="ECO:0000256" key="6">
    <source>
        <dbReference type="ARBA" id="ARBA00022741"/>
    </source>
</evidence>
<keyword evidence="9 10" id="KW-0472">Membrane</keyword>
<keyword evidence="14" id="KW-1185">Reference proteome</keyword>
<organism evidence="13 14">
    <name type="scientific">Alteracholeplasma palmae (strain ATCC 49389 / J233)</name>
    <name type="common">Acholeplasma palmae</name>
    <dbReference type="NCBI Taxonomy" id="1318466"/>
    <lineage>
        <taxon>Bacteria</taxon>
        <taxon>Bacillati</taxon>
        <taxon>Mycoplasmatota</taxon>
        <taxon>Mollicutes</taxon>
        <taxon>Acholeplasmatales</taxon>
        <taxon>Acholeplasmataceae</taxon>
        <taxon>Acholeplasma</taxon>
    </lineage>
</organism>
<evidence type="ECO:0000256" key="4">
    <source>
        <dbReference type="ARBA" id="ARBA00022475"/>
    </source>
</evidence>
<comment type="similarity">
    <text evidence="2">Belongs to the ABC transporter superfamily.</text>
</comment>
<dbReference type="OrthoDB" id="383768at2"/>
<dbReference type="SMART" id="SM00382">
    <property type="entry name" value="AAA"/>
    <property type="match status" value="1"/>
</dbReference>
<comment type="subcellular location">
    <subcellularLocation>
        <location evidence="1">Cell membrane</location>
        <topology evidence="1">Multi-pass membrane protein</topology>
    </subcellularLocation>
</comment>
<feature type="transmembrane region" description="Helical" evidence="10">
    <location>
        <begin position="62"/>
        <end position="82"/>
    </location>
</feature>
<keyword evidence="4" id="KW-1003">Cell membrane</keyword>
<name>U4KK36_ALTPJ</name>
<dbReference type="STRING" id="1318466.BN85404120"/>
<dbReference type="PROSITE" id="PS50929">
    <property type="entry name" value="ABC_TM1F"/>
    <property type="match status" value="1"/>
</dbReference>
<dbReference type="AlphaFoldDB" id="U4KK36"/>
<feature type="transmembrane region" description="Helical" evidence="10">
    <location>
        <begin position="288"/>
        <end position="312"/>
    </location>
</feature>
<dbReference type="EMBL" id="FO681347">
    <property type="protein sequence ID" value="CCV63989.1"/>
    <property type="molecule type" value="Genomic_DNA"/>
</dbReference>
<feature type="transmembrane region" description="Helical" evidence="10">
    <location>
        <begin position="162"/>
        <end position="183"/>
    </location>
</feature>
<dbReference type="CDD" id="cd18548">
    <property type="entry name" value="ABC_6TM_Tm287_like"/>
    <property type="match status" value="1"/>
</dbReference>
<evidence type="ECO:0000259" key="11">
    <source>
        <dbReference type="PROSITE" id="PS50893"/>
    </source>
</evidence>
<dbReference type="FunFam" id="3.40.50.300:FF:000854">
    <property type="entry name" value="Multidrug ABC transporter ATP-binding protein"/>
    <property type="match status" value="1"/>
</dbReference>
<dbReference type="KEGG" id="apal:BN85404120"/>
<keyword evidence="5 10" id="KW-0812">Transmembrane</keyword>
<dbReference type="SUPFAM" id="SSF90123">
    <property type="entry name" value="ABC transporter transmembrane region"/>
    <property type="match status" value="1"/>
</dbReference>
<evidence type="ECO:0000256" key="2">
    <source>
        <dbReference type="ARBA" id="ARBA00005417"/>
    </source>
</evidence>
<dbReference type="SUPFAM" id="SSF52540">
    <property type="entry name" value="P-loop containing nucleoside triphosphate hydrolases"/>
    <property type="match status" value="1"/>
</dbReference>
<dbReference type="GO" id="GO:0015421">
    <property type="term" value="F:ABC-type oligopeptide transporter activity"/>
    <property type="evidence" value="ECO:0007669"/>
    <property type="project" value="TreeGrafter"/>
</dbReference>
<reference evidence="13 14" key="1">
    <citation type="journal article" date="2013" name="J. Mol. Microbiol. Biotechnol.">
        <title>Analysis of the Complete Genomes of Acholeplasma brassicae , A. palmae and A. laidlawii and Their Comparison to the Obligate Parasites from ' Candidatus Phytoplasma'.</title>
        <authorList>
            <person name="Kube M."/>
            <person name="Siewert C."/>
            <person name="Migdoll A.M."/>
            <person name="Duduk B."/>
            <person name="Holz S."/>
            <person name="Rabus R."/>
            <person name="Seemuller E."/>
            <person name="Mitrovic J."/>
            <person name="Muller I."/>
            <person name="Buttner C."/>
            <person name="Reinhardt R."/>
        </authorList>
    </citation>
    <scope>NUCLEOTIDE SEQUENCE [LARGE SCALE GENOMIC DNA]</scope>
    <source>
        <strain evidence="13 14">J233</strain>
    </source>
</reference>
<evidence type="ECO:0000256" key="3">
    <source>
        <dbReference type="ARBA" id="ARBA00022448"/>
    </source>
</evidence>
<feature type="transmembrane region" description="Helical" evidence="10">
    <location>
        <begin position="129"/>
        <end position="150"/>
    </location>
</feature>
<dbReference type="InterPro" id="IPR039421">
    <property type="entry name" value="Type_1_exporter"/>
</dbReference>
<dbReference type="PROSITE" id="PS50893">
    <property type="entry name" value="ABC_TRANSPORTER_2"/>
    <property type="match status" value="1"/>
</dbReference>
<evidence type="ECO:0000256" key="9">
    <source>
        <dbReference type="ARBA" id="ARBA00023136"/>
    </source>
</evidence>
<keyword evidence="7 13" id="KW-0067">ATP-binding</keyword>
<dbReference type="GO" id="GO:0005524">
    <property type="term" value="F:ATP binding"/>
    <property type="evidence" value="ECO:0007669"/>
    <property type="project" value="UniProtKB-KW"/>
</dbReference>
<feature type="transmembrane region" description="Helical" evidence="10">
    <location>
        <begin position="12"/>
        <end position="29"/>
    </location>
</feature>
<dbReference type="RefSeq" id="WP_026656995.1">
    <property type="nucleotide sequence ID" value="NC_022538.1"/>
</dbReference>
<dbReference type="InterPro" id="IPR017871">
    <property type="entry name" value="ABC_transporter-like_CS"/>
</dbReference>
<evidence type="ECO:0000313" key="13">
    <source>
        <dbReference type="EMBL" id="CCV63989.1"/>
    </source>
</evidence>
<feature type="transmembrane region" description="Helical" evidence="10">
    <location>
        <begin position="239"/>
        <end position="262"/>
    </location>
</feature>
<dbReference type="GO" id="GO:0016887">
    <property type="term" value="F:ATP hydrolysis activity"/>
    <property type="evidence" value="ECO:0007669"/>
    <property type="project" value="InterPro"/>
</dbReference>
<dbReference type="PANTHER" id="PTHR43394:SF1">
    <property type="entry name" value="ATP-BINDING CASSETTE SUB-FAMILY B MEMBER 10, MITOCHONDRIAL"/>
    <property type="match status" value="1"/>
</dbReference>
<dbReference type="GO" id="GO:0005886">
    <property type="term" value="C:plasma membrane"/>
    <property type="evidence" value="ECO:0007669"/>
    <property type="project" value="UniProtKB-SubCell"/>
</dbReference>
<accession>U4KK36</accession>
<dbReference type="InterPro" id="IPR003439">
    <property type="entry name" value="ABC_transporter-like_ATP-bd"/>
</dbReference>
<dbReference type="InterPro" id="IPR036640">
    <property type="entry name" value="ABC1_TM_sf"/>
</dbReference>
<dbReference type="HOGENOM" id="CLU_000604_84_3_14"/>
<dbReference type="PROSITE" id="PS00211">
    <property type="entry name" value="ABC_TRANSPORTER_1"/>
    <property type="match status" value="1"/>
</dbReference>
<keyword evidence="3" id="KW-0813">Transport</keyword>
<proteinExistence type="inferred from homology"/>
<keyword evidence="6" id="KW-0547">Nucleotide-binding</keyword>
<feature type="domain" description="ABC transmembrane type-1" evidence="12">
    <location>
        <begin position="17"/>
        <end position="314"/>
    </location>
</feature>
<dbReference type="Pfam" id="PF00005">
    <property type="entry name" value="ABC_tran"/>
    <property type="match status" value="1"/>
</dbReference>
<dbReference type="Proteomes" id="UP000032740">
    <property type="component" value="Chromosome"/>
</dbReference>
<evidence type="ECO:0000256" key="7">
    <source>
        <dbReference type="ARBA" id="ARBA00022840"/>
    </source>
</evidence>
<evidence type="ECO:0000313" key="14">
    <source>
        <dbReference type="Proteomes" id="UP000032740"/>
    </source>
</evidence>
<keyword evidence="8 10" id="KW-1133">Transmembrane helix</keyword>
<dbReference type="InterPro" id="IPR003593">
    <property type="entry name" value="AAA+_ATPase"/>
</dbReference>
<dbReference type="Pfam" id="PF00664">
    <property type="entry name" value="ABC_membrane"/>
    <property type="match status" value="1"/>
</dbReference>